<sequence length="156" mass="18014">MEEHLFEAELKKLYERYFGNDLSDIFSPPADLSLSEPLLEKRVSSSNHPLKFYHNPLLSTWIKNFFIGDYPKLIKECLLSSGNLTPHIGSSHPRMKDVNSSLKQMPQDKQMAFAQYLNELRLKDIASKHDLKTNTIESRLFMIKNCLLANKSRKAS</sequence>
<evidence type="ECO:0000313" key="1">
    <source>
        <dbReference type="EMBL" id="MCP9610950.1"/>
    </source>
</evidence>
<reference evidence="1 2" key="1">
    <citation type="submission" date="2022-07" db="EMBL/GenBank/DDBJ databases">
        <title>Fecal culturing of patients with breast cancer.</title>
        <authorList>
            <person name="Teng N.M.Y."/>
            <person name="Kiu R."/>
            <person name="Evans R."/>
            <person name="Baker D.J."/>
            <person name="Zenner C."/>
            <person name="Robinson S.D."/>
            <person name="Hall L.J."/>
        </authorList>
    </citation>
    <scope>NUCLEOTIDE SEQUENCE [LARGE SCALE GENOMIC DNA]</scope>
    <source>
        <strain evidence="1 2">LH1063</strain>
    </source>
</reference>
<accession>A0ABT1ME99</accession>
<proteinExistence type="predicted"/>
<dbReference type="RefSeq" id="WP_255025589.1">
    <property type="nucleotide sequence ID" value="NZ_JANDHW010000002.1"/>
</dbReference>
<dbReference type="Proteomes" id="UP001205603">
    <property type="component" value="Unassembled WGS sequence"/>
</dbReference>
<keyword evidence="2" id="KW-1185">Reference proteome</keyword>
<evidence type="ECO:0000313" key="2">
    <source>
        <dbReference type="Proteomes" id="UP001205603"/>
    </source>
</evidence>
<comment type="caution">
    <text evidence="1">The sequence shown here is derived from an EMBL/GenBank/DDBJ whole genome shotgun (WGS) entry which is preliminary data.</text>
</comment>
<protein>
    <submittedName>
        <fullName evidence="1">Uncharacterized protein</fullName>
    </submittedName>
</protein>
<gene>
    <name evidence="1" type="ORF">NMU02_02440</name>
</gene>
<organism evidence="1 2">
    <name type="scientific">Coprobacter tertius</name>
    <dbReference type="NCBI Taxonomy" id="2944915"/>
    <lineage>
        <taxon>Bacteria</taxon>
        <taxon>Pseudomonadati</taxon>
        <taxon>Bacteroidota</taxon>
        <taxon>Bacteroidia</taxon>
        <taxon>Bacteroidales</taxon>
        <taxon>Barnesiellaceae</taxon>
        <taxon>Coprobacter</taxon>
    </lineage>
</organism>
<name>A0ABT1ME99_9BACT</name>
<dbReference type="EMBL" id="JANDHW010000002">
    <property type="protein sequence ID" value="MCP9610950.1"/>
    <property type="molecule type" value="Genomic_DNA"/>
</dbReference>